<gene>
    <name evidence="5" type="ORF">F5891DRAFT_1206691</name>
</gene>
<dbReference type="Gene3D" id="3.30.70.2450">
    <property type="match status" value="1"/>
</dbReference>
<dbReference type="InterPro" id="IPR002938">
    <property type="entry name" value="FAD-bd"/>
</dbReference>
<protein>
    <recommendedName>
        <fullName evidence="4">FAD-binding domain-containing protein</fullName>
    </recommendedName>
</protein>
<dbReference type="GeneID" id="64663342"/>
<feature type="domain" description="FAD-binding" evidence="4">
    <location>
        <begin position="21"/>
        <end position="87"/>
    </location>
</feature>
<keyword evidence="6" id="KW-1185">Reference proteome</keyword>
<evidence type="ECO:0000256" key="2">
    <source>
        <dbReference type="ARBA" id="ARBA00022827"/>
    </source>
</evidence>
<proteinExistence type="predicted"/>
<dbReference type="GO" id="GO:0016491">
    <property type="term" value="F:oxidoreductase activity"/>
    <property type="evidence" value="ECO:0007669"/>
    <property type="project" value="UniProtKB-KW"/>
</dbReference>
<sequence length="97" mass="10873">MNQDLAKIAASKKLIFETIALLIPTEISFNKVVWMSNFRANIWVVNKFSEGRVFITDDAAHVHHSPTGGRELNSGVQNAFNLRWKLTPSSVPSTTNF</sequence>
<reference evidence="5" key="1">
    <citation type="journal article" date="2020" name="New Phytol.">
        <title>Comparative genomics reveals dynamic genome evolution in host specialist ectomycorrhizal fungi.</title>
        <authorList>
            <person name="Lofgren L.A."/>
            <person name="Nguyen N.H."/>
            <person name="Vilgalys R."/>
            <person name="Ruytinx J."/>
            <person name="Liao H.L."/>
            <person name="Branco S."/>
            <person name="Kuo A."/>
            <person name="LaButti K."/>
            <person name="Lipzen A."/>
            <person name="Andreopoulos W."/>
            <person name="Pangilinan J."/>
            <person name="Riley R."/>
            <person name="Hundley H."/>
            <person name="Na H."/>
            <person name="Barry K."/>
            <person name="Grigoriev I.V."/>
            <person name="Stajich J.E."/>
            <person name="Kennedy P.G."/>
        </authorList>
    </citation>
    <scope>NUCLEOTIDE SEQUENCE</scope>
    <source>
        <strain evidence="5">FC203</strain>
    </source>
</reference>
<dbReference type="AlphaFoldDB" id="A0AAD4HUZ0"/>
<dbReference type="EMBL" id="JABBWK010000001">
    <property type="protein sequence ID" value="KAG1908906.1"/>
    <property type="molecule type" value="Genomic_DNA"/>
</dbReference>
<accession>A0AAD4HUZ0</accession>
<dbReference type="Pfam" id="PF01494">
    <property type="entry name" value="FAD_binding_3"/>
    <property type="match status" value="1"/>
</dbReference>
<name>A0AAD4HUZ0_9AGAM</name>
<keyword evidence="2" id="KW-0274">FAD</keyword>
<dbReference type="Proteomes" id="UP001195769">
    <property type="component" value="Unassembled WGS sequence"/>
</dbReference>
<dbReference type="Gene3D" id="3.50.50.60">
    <property type="entry name" value="FAD/NAD(P)-binding domain"/>
    <property type="match status" value="1"/>
</dbReference>
<evidence type="ECO:0000259" key="4">
    <source>
        <dbReference type="Pfam" id="PF01494"/>
    </source>
</evidence>
<evidence type="ECO:0000256" key="3">
    <source>
        <dbReference type="ARBA" id="ARBA00023002"/>
    </source>
</evidence>
<evidence type="ECO:0000313" key="6">
    <source>
        <dbReference type="Proteomes" id="UP001195769"/>
    </source>
</evidence>
<keyword evidence="3" id="KW-0560">Oxidoreductase</keyword>
<keyword evidence="1" id="KW-0285">Flavoprotein</keyword>
<dbReference type="GO" id="GO:0071949">
    <property type="term" value="F:FAD binding"/>
    <property type="evidence" value="ECO:0007669"/>
    <property type="project" value="InterPro"/>
</dbReference>
<organism evidence="5 6">
    <name type="scientific">Suillus fuscotomentosus</name>
    <dbReference type="NCBI Taxonomy" id="1912939"/>
    <lineage>
        <taxon>Eukaryota</taxon>
        <taxon>Fungi</taxon>
        <taxon>Dikarya</taxon>
        <taxon>Basidiomycota</taxon>
        <taxon>Agaricomycotina</taxon>
        <taxon>Agaricomycetes</taxon>
        <taxon>Agaricomycetidae</taxon>
        <taxon>Boletales</taxon>
        <taxon>Suillineae</taxon>
        <taxon>Suillaceae</taxon>
        <taxon>Suillus</taxon>
    </lineage>
</organism>
<dbReference type="RefSeq" id="XP_041234481.1">
    <property type="nucleotide sequence ID" value="XM_041369044.1"/>
</dbReference>
<comment type="caution">
    <text evidence="5">The sequence shown here is derived from an EMBL/GenBank/DDBJ whole genome shotgun (WGS) entry which is preliminary data.</text>
</comment>
<evidence type="ECO:0000256" key="1">
    <source>
        <dbReference type="ARBA" id="ARBA00022630"/>
    </source>
</evidence>
<dbReference type="InterPro" id="IPR036188">
    <property type="entry name" value="FAD/NAD-bd_sf"/>
</dbReference>
<evidence type="ECO:0000313" key="5">
    <source>
        <dbReference type="EMBL" id="KAG1908906.1"/>
    </source>
</evidence>